<name>A0ABS5AXA5_9STRE</name>
<keyword evidence="1" id="KW-0472">Membrane</keyword>
<evidence type="ECO:0008006" key="4">
    <source>
        <dbReference type="Google" id="ProtNLM"/>
    </source>
</evidence>
<dbReference type="Proteomes" id="UP001519349">
    <property type="component" value="Unassembled WGS sequence"/>
</dbReference>
<comment type="caution">
    <text evidence="2">The sequence shown here is derived from an EMBL/GenBank/DDBJ whole genome shotgun (WGS) entry which is preliminary data.</text>
</comment>
<evidence type="ECO:0000313" key="3">
    <source>
        <dbReference type="Proteomes" id="UP001519349"/>
    </source>
</evidence>
<keyword evidence="3" id="KW-1185">Reference proteome</keyword>
<dbReference type="EMBL" id="QFAY01000013">
    <property type="protein sequence ID" value="MBP2621150.1"/>
    <property type="molecule type" value="Genomic_DNA"/>
</dbReference>
<reference evidence="2 3" key="1">
    <citation type="submission" date="2018-05" db="EMBL/GenBank/DDBJ databases">
        <title>Draft genome sequence of Streptococcus panodentis CCUG 70867T.</title>
        <authorList>
            <person name="Salva-Serra F."/>
            <person name="Mendez V."/>
            <person name="Jaen-Luchoro D."/>
            <person name="Gonzales-Siles L."/>
            <person name="Karlsson R."/>
            <person name="Engstrom-Jakobsson H."/>
            <person name="Busquets A."/>
            <person name="Gomila M."/>
            <person name="Pineiro-Iglesias B."/>
            <person name="Bennasar-Figueras A."/>
            <person name="Seeger M."/>
            <person name="Moore E."/>
        </authorList>
    </citation>
    <scope>NUCLEOTIDE SEQUENCE [LARGE SCALE GENOMIC DNA]</scope>
    <source>
        <strain evidence="2 3">CCUG 70867</strain>
    </source>
</reference>
<protein>
    <recommendedName>
        <fullName evidence="4">Phage protein</fullName>
    </recommendedName>
</protein>
<keyword evidence="1" id="KW-0812">Transmembrane</keyword>
<keyword evidence="1" id="KW-1133">Transmembrane helix</keyword>
<accession>A0ABS5AXA5</accession>
<evidence type="ECO:0000313" key="2">
    <source>
        <dbReference type="EMBL" id="MBP2621150.1"/>
    </source>
</evidence>
<dbReference type="RefSeq" id="WP_209551395.1">
    <property type="nucleotide sequence ID" value="NZ_QFAY01000013.1"/>
</dbReference>
<sequence length="83" mass="9477">MSEFFGAVTLVGVFIIAGFVSNLSDDIKRHRNELAERRKVQEIDEEAHYIIMAQEHYAAEQAAKMAEARKTISRYHEPLGELV</sequence>
<feature type="transmembrane region" description="Helical" evidence="1">
    <location>
        <begin position="6"/>
        <end position="24"/>
    </location>
</feature>
<organism evidence="2 3">
    <name type="scientific">Streptococcus panodentis</name>
    <dbReference type="NCBI Taxonomy" id="1581472"/>
    <lineage>
        <taxon>Bacteria</taxon>
        <taxon>Bacillati</taxon>
        <taxon>Bacillota</taxon>
        <taxon>Bacilli</taxon>
        <taxon>Lactobacillales</taxon>
        <taxon>Streptococcaceae</taxon>
        <taxon>Streptococcus</taxon>
    </lineage>
</organism>
<proteinExistence type="predicted"/>
<evidence type="ECO:0000256" key="1">
    <source>
        <dbReference type="SAM" id="Phobius"/>
    </source>
</evidence>
<gene>
    <name evidence="2" type="ORF">DHL47_07445</name>
</gene>